<evidence type="ECO:0000259" key="1">
    <source>
        <dbReference type="SMART" id="SM00966"/>
    </source>
</evidence>
<dbReference type="NCBIfam" id="TIGR01439">
    <property type="entry name" value="lp_hng_hel_AbrB"/>
    <property type="match status" value="1"/>
</dbReference>
<sequence length="91" mass="10529">MSLVKVKRNFQVTIPGKIRKIFNIMEGDYLDVEKHNNGIFIRPVKIVHSDQEYFYTKEWQKGEAEADKDIAEGKLAGPFETVDDLIKELDS</sequence>
<feature type="domain" description="SpoVT-AbrB" evidence="1">
    <location>
        <begin position="4"/>
        <end position="49"/>
    </location>
</feature>
<protein>
    <submittedName>
        <fullName evidence="2">AbrB/MazE/SpoVT family DNA-binding domain-containing protein</fullName>
    </submittedName>
</protein>
<dbReference type="SMART" id="SM00966">
    <property type="entry name" value="SpoVT_AbrB"/>
    <property type="match status" value="1"/>
</dbReference>
<evidence type="ECO:0000313" key="3">
    <source>
        <dbReference type="Proteomes" id="UP000605201"/>
    </source>
</evidence>
<organism evidence="2 3">
    <name type="scientific">Candidatus Desulfatibia vada</name>
    <dbReference type="NCBI Taxonomy" id="2841696"/>
    <lineage>
        <taxon>Bacteria</taxon>
        <taxon>Pseudomonadati</taxon>
        <taxon>Thermodesulfobacteriota</taxon>
        <taxon>Desulfobacteria</taxon>
        <taxon>Desulfobacterales</taxon>
        <taxon>Desulfobacterales incertae sedis</taxon>
        <taxon>Candidatus Desulfatibia</taxon>
    </lineage>
</organism>
<proteinExistence type="predicted"/>
<dbReference type="InterPro" id="IPR037914">
    <property type="entry name" value="SpoVT-AbrB_sf"/>
</dbReference>
<gene>
    <name evidence="2" type="ORF">H8D96_11420</name>
</gene>
<evidence type="ECO:0000313" key="2">
    <source>
        <dbReference type="EMBL" id="MBC8432516.1"/>
    </source>
</evidence>
<reference evidence="2 3" key="1">
    <citation type="submission" date="2020-08" db="EMBL/GenBank/DDBJ databases">
        <title>Bridging the membrane lipid divide: bacteria of the FCB group superphylum have the potential to synthesize archaeal ether lipids.</title>
        <authorList>
            <person name="Villanueva L."/>
            <person name="Von Meijenfeldt F.A.B."/>
            <person name="Westbye A.B."/>
            <person name="Yadav S."/>
            <person name="Hopmans E.C."/>
            <person name="Dutilh B.E."/>
            <person name="Sinninghe Damste J.S."/>
        </authorList>
    </citation>
    <scope>NUCLEOTIDE SEQUENCE [LARGE SCALE GENOMIC DNA]</scope>
    <source>
        <strain evidence="2">NIOZ-UU17</strain>
    </source>
</reference>
<keyword evidence="2" id="KW-0238">DNA-binding</keyword>
<dbReference type="EMBL" id="JACNIG010000229">
    <property type="protein sequence ID" value="MBC8432516.1"/>
    <property type="molecule type" value="Genomic_DNA"/>
</dbReference>
<dbReference type="Gene3D" id="2.10.260.10">
    <property type="match status" value="1"/>
</dbReference>
<dbReference type="GO" id="GO:0003677">
    <property type="term" value="F:DNA binding"/>
    <property type="evidence" value="ECO:0007669"/>
    <property type="project" value="UniProtKB-KW"/>
</dbReference>
<dbReference type="InterPro" id="IPR007159">
    <property type="entry name" value="SpoVT-AbrB_dom"/>
</dbReference>
<dbReference type="SUPFAM" id="SSF89447">
    <property type="entry name" value="AbrB/MazE/MraZ-like"/>
    <property type="match status" value="1"/>
</dbReference>
<dbReference type="Pfam" id="PF04014">
    <property type="entry name" value="MazE_antitoxin"/>
    <property type="match status" value="1"/>
</dbReference>
<accession>A0A8J6TMF9</accession>
<comment type="caution">
    <text evidence="2">The sequence shown here is derived from an EMBL/GenBank/DDBJ whole genome shotgun (WGS) entry which is preliminary data.</text>
</comment>
<dbReference type="Proteomes" id="UP000605201">
    <property type="component" value="Unassembled WGS sequence"/>
</dbReference>
<name>A0A8J6TMF9_9BACT</name>
<dbReference type="AlphaFoldDB" id="A0A8J6TMF9"/>